<comment type="caution">
    <text evidence="3">The sequence shown here is derived from an EMBL/GenBank/DDBJ whole genome shotgun (WGS) entry which is preliminary data.</text>
</comment>
<dbReference type="Gene3D" id="3.40.50.410">
    <property type="entry name" value="von Willebrand factor, type A domain"/>
    <property type="match status" value="1"/>
</dbReference>
<dbReference type="Proteomes" id="UP000253426">
    <property type="component" value="Unassembled WGS sequence"/>
</dbReference>
<dbReference type="PANTHER" id="PTHR45737">
    <property type="entry name" value="VON WILLEBRAND FACTOR A DOMAIN-CONTAINING PROTEIN 5A"/>
    <property type="match status" value="1"/>
</dbReference>
<dbReference type="CDD" id="cd00198">
    <property type="entry name" value="vWFA"/>
    <property type="match status" value="1"/>
</dbReference>
<sequence>MKALLFATTSLLLLAASGTAQTPAPGSFAASRAPGLWINREVNQYQPMELQAAAVDIKVRGHLATTTVELTFYNPNSRVMEGEFVFPLDEGQTVSGYALEVEGKMRQAVIVEKQRGRAIFEEIVRRGIDPGLAELTRGNVFRTRVYPIFAEKTKRVSVTFEQELKADGDTFRYALPMFIPGKLKTYRTHVEVVRAPGVPFTRGNACEPLEFKRQRNNQSQVAEFTKVGVEMWRPLEFHVPKRDDRTQIFLVEDKAKPSQQYFHARVEPPIPLDAPPPVFTPKRVAIFYDASGSAARRLRARELEMLDAWLKRLGTVKVDLVIFRNEAEKPIAYDIKDGETAAVREAMESAALDGGTSLGAVDIRVVPEADAVVLMSDGFSTFSADEPVVTRPDGSAPPLFAIHAAKQADAANLQRLARKTGGQVLNLMRLEVDAAVASMRIPPVRLLQWQVISGKVDEVAIPRQELEDGALVIAGKVQGRSVVELSLGRTSDAAVKHRLTLEPEEALDPASGAFVRRAWAQCRLAELSVDAKRHESGITALGKEHRIVTPGTSLIVLERIEDYARHRLEPVEPDLRAKYLAFLKSHPYYGRERDMTVSTGYVVHQWQEFKTWHEKRHPWLESVIKGAAEHEAALYEALAAGSAQGLPGPMLKAEDAVAAAALAHRAGVLAEQWQEASKEDDSRAAWLQDAAKVLRAVRALRQQRMNLAGPGGVSAAGGGFGFGGGGGFGRGVGIGGSNGFAGSLGDMNGVFTGTMTVNGSLAMDSSMPVEAPASRAATGARDKNVEAEGLEVKPWEPDTPYLTRLRKSDEPVQEYLSLRNEYATSPAFFTDCAGYFFTEKKDATLALRVLSNLAELDLENATLLRTLAFHLKQHGRHDLAALVYEEVLRIRGEEPQSRRDLALCLAQLQKPDFSRAVRLLWEVVTRPWDQRFYGIQLTALHELNDLVQHIPKEQMPDLKALGVDETLLTPVPVALRVVLSWDTDNVDVNFWVIDPAGEVCFVGVTRTNTGGCMSARMSRGYGPEVFTIRRPLPGKYTVLVACQGNYQQKASLPPTVQLEFQSGFNEVGSVKRELITRRLEKMYDAMEVGTFSVKVEDLAAE</sequence>
<dbReference type="Gene3D" id="1.25.40.10">
    <property type="entry name" value="Tetratricopeptide repeat domain"/>
    <property type="match status" value="1"/>
</dbReference>
<feature type="domain" description="VIT" evidence="2">
    <location>
        <begin position="34"/>
        <end position="162"/>
    </location>
</feature>
<dbReference type="PANTHER" id="PTHR45737:SF6">
    <property type="entry name" value="VON WILLEBRAND FACTOR A DOMAIN-CONTAINING PROTEIN 5A"/>
    <property type="match status" value="1"/>
</dbReference>
<evidence type="ECO:0000256" key="1">
    <source>
        <dbReference type="SAM" id="SignalP"/>
    </source>
</evidence>
<keyword evidence="4" id="KW-1185">Reference proteome</keyword>
<dbReference type="SUPFAM" id="SSF48452">
    <property type="entry name" value="TPR-like"/>
    <property type="match status" value="1"/>
</dbReference>
<evidence type="ECO:0000313" key="4">
    <source>
        <dbReference type="Proteomes" id="UP000253426"/>
    </source>
</evidence>
<proteinExistence type="predicted"/>
<feature type="signal peptide" evidence="1">
    <location>
        <begin position="1"/>
        <end position="20"/>
    </location>
</feature>
<evidence type="ECO:0000313" key="3">
    <source>
        <dbReference type="EMBL" id="RBP43948.1"/>
    </source>
</evidence>
<dbReference type="InterPro" id="IPR011990">
    <property type="entry name" value="TPR-like_helical_dom_sf"/>
</dbReference>
<dbReference type="EMBL" id="QNRR01000005">
    <property type="protein sequence ID" value="RBP43948.1"/>
    <property type="molecule type" value="Genomic_DNA"/>
</dbReference>
<dbReference type="Pfam" id="PF08487">
    <property type="entry name" value="VIT"/>
    <property type="match status" value="1"/>
</dbReference>
<name>A0A366HLZ5_9BACT</name>
<evidence type="ECO:0000259" key="2">
    <source>
        <dbReference type="PROSITE" id="PS51468"/>
    </source>
</evidence>
<dbReference type="PROSITE" id="PS51468">
    <property type="entry name" value="VIT"/>
    <property type="match status" value="1"/>
</dbReference>
<organism evidence="3 4">
    <name type="scientific">Roseimicrobium gellanilyticum</name>
    <dbReference type="NCBI Taxonomy" id="748857"/>
    <lineage>
        <taxon>Bacteria</taxon>
        <taxon>Pseudomonadati</taxon>
        <taxon>Verrucomicrobiota</taxon>
        <taxon>Verrucomicrobiia</taxon>
        <taxon>Verrucomicrobiales</taxon>
        <taxon>Verrucomicrobiaceae</taxon>
        <taxon>Roseimicrobium</taxon>
    </lineage>
</organism>
<dbReference type="AlphaFoldDB" id="A0A366HLZ5"/>
<gene>
    <name evidence="3" type="ORF">DES53_105347</name>
</gene>
<protein>
    <submittedName>
        <fullName evidence="3">Vault protein inter-alpha-trypsin-like protein</fullName>
    </submittedName>
</protein>
<feature type="chain" id="PRO_5016711998" evidence="1">
    <location>
        <begin position="21"/>
        <end position="1101"/>
    </location>
</feature>
<dbReference type="RefSeq" id="WP_170157178.1">
    <property type="nucleotide sequence ID" value="NZ_QNRR01000005.1"/>
</dbReference>
<reference evidence="3 4" key="1">
    <citation type="submission" date="2018-06" db="EMBL/GenBank/DDBJ databases">
        <title>Genomic Encyclopedia of Type Strains, Phase IV (KMG-IV): sequencing the most valuable type-strain genomes for metagenomic binning, comparative biology and taxonomic classification.</title>
        <authorList>
            <person name="Goeker M."/>
        </authorList>
    </citation>
    <scope>NUCLEOTIDE SEQUENCE [LARGE SCALE GENOMIC DNA]</scope>
    <source>
        <strain evidence="3 4">DSM 25532</strain>
    </source>
</reference>
<keyword evidence="1" id="KW-0732">Signal</keyword>
<dbReference type="InterPro" id="IPR013694">
    <property type="entry name" value="VIT"/>
</dbReference>
<dbReference type="InterPro" id="IPR036465">
    <property type="entry name" value="vWFA_dom_sf"/>
</dbReference>
<accession>A0A366HLZ5</accession>